<dbReference type="EMBL" id="BAABME010002387">
    <property type="protein sequence ID" value="GAA0154409.1"/>
    <property type="molecule type" value="Genomic_DNA"/>
</dbReference>
<proteinExistence type="predicted"/>
<dbReference type="FunFam" id="3.40.50.150:FF:000016">
    <property type="entry name" value="Protein arginine N-methyltransferase 6"/>
    <property type="match status" value="1"/>
</dbReference>
<dbReference type="GO" id="GO:0042054">
    <property type="term" value="F:histone methyltransferase activity"/>
    <property type="evidence" value="ECO:0007669"/>
    <property type="project" value="TreeGrafter"/>
</dbReference>
<evidence type="ECO:0000256" key="5">
    <source>
        <dbReference type="PROSITE-ProRule" id="PRU01015"/>
    </source>
</evidence>
<dbReference type="FunFam" id="2.70.160.11:FF:000008">
    <property type="entry name" value="Protein arginine N-methyltransferase 6"/>
    <property type="match status" value="1"/>
</dbReference>
<dbReference type="InterPro" id="IPR025799">
    <property type="entry name" value="Arg_MeTrfase"/>
</dbReference>
<dbReference type="SUPFAM" id="SSF53335">
    <property type="entry name" value="S-adenosyl-L-methionine-dependent methyltransferases"/>
    <property type="match status" value="1"/>
</dbReference>
<gene>
    <name evidence="8" type="ORF">LIER_12399</name>
</gene>
<dbReference type="GO" id="GO:0032259">
    <property type="term" value="P:methylation"/>
    <property type="evidence" value="ECO:0007669"/>
    <property type="project" value="UniProtKB-KW"/>
</dbReference>
<feature type="region of interest" description="Disordered" evidence="6">
    <location>
        <begin position="1"/>
        <end position="56"/>
    </location>
</feature>
<sequence length="418" mass="46546">MYSPPPHHPNGHHHPNGGATTSRRSSSRARSRVPPTSHYSTTTNGGYDQTEAAAAPPPPPCTDFDMAYFNAYADVGIHAEMIKDRVRTDTYRNAIMHYRSLIAGKVVVDVGCGTGILSIFCAQAGAKRVYAVDASDIAVQANEVVKANKLSDTIIVLHGRVEDVEIDEEVDVIVSEWMGYMLLYESMLGSVITARDRWLKPGGLILPSNATLFMAPVTHPDRYSHSVDFWRNVYGIDMSAMLPLAKQCAFEEPSVETITGENVLTWPHVVKLIDCYTISNQELETISTKFKFQSIMRAPFHGFAFWFEVAFSGPEILTDSDVLPSISCSSNTQLSDTIQRKKRPHPSEALILSTAPEDPPTHWQQTLIYFYDPIDVEQDQVIEGSLTLSQSKENPRFMNIRLEYVSGGRSVVKESIMR</sequence>
<evidence type="ECO:0000256" key="4">
    <source>
        <dbReference type="ARBA" id="ARBA00057190"/>
    </source>
</evidence>
<keyword evidence="1 5" id="KW-0489">Methyltransferase</keyword>
<evidence type="ECO:0000256" key="1">
    <source>
        <dbReference type="ARBA" id="ARBA00022603"/>
    </source>
</evidence>
<keyword evidence="9" id="KW-1185">Reference proteome</keyword>
<protein>
    <submittedName>
        <fullName evidence="8">Protein modifying enzyme</fullName>
    </submittedName>
</protein>
<dbReference type="InterPro" id="IPR029063">
    <property type="entry name" value="SAM-dependent_MTases_sf"/>
</dbReference>
<evidence type="ECO:0000259" key="7">
    <source>
        <dbReference type="Pfam" id="PF22528"/>
    </source>
</evidence>
<dbReference type="GO" id="GO:0016274">
    <property type="term" value="F:protein-arginine N-methyltransferase activity"/>
    <property type="evidence" value="ECO:0007669"/>
    <property type="project" value="InterPro"/>
</dbReference>
<evidence type="ECO:0000313" key="8">
    <source>
        <dbReference type="EMBL" id="GAA0154409.1"/>
    </source>
</evidence>
<feature type="compositionally biased region" description="Polar residues" evidence="6">
    <location>
        <begin position="37"/>
        <end position="47"/>
    </location>
</feature>
<feature type="domain" description="Protein arginine N-methyltransferase" evidence="7">
    <location>
        <begin position="209"/>
        <end position="313"/>
    </location>
</feature>
<dbReference type="Proteomes" id="UP001454036">
    <property type="component" value="Unassembled WGS sequence"/>
</dbReference>
<comment type="function">
    <text evidence="4">Arginine methyltransferase that can both catalyze the formation of omega-N monomethylarginine (MMA) and asymmetrical dimethylarginine (aDMA).</text>
</comment>
<dbReference type="AlphaFoldDB" id="A0AAV3PRQ6"/>
<evidence type="ECO:0000256" key="2">
    <source>
        <dbReference type="ARBA" id="ARBA00022679"/>
    </source>
</evidence>
<dbReference type="PANTHER" id="PTHR11006:SF73">
    <property type="entry name" value="PROTEIN ARGININE N-METHYLTRANSFERASE 6"/>
    <property type="match status" value="1"/>
</dbReference>
<evidence type="ECO:0000313" key="9">
    <source>
        <dbReference type="Proteomes" id="UP001454036"/>
    </source>
</evidence>
<dbReference type="Gene3D" id="2.70.160.11">
    <property type="entry name" value="Hnrnp arginine n-methyltransferase1"/>
    <property type="match status" value="1"/>
</dbReference>
<comment type="caution">
    <text evidence="8">The sequence shown here is derived from an EMBL/GenBank/DDBJ whole genome shotgun (WGS) entry which is preliminary data.</text>
</comment>
<dbReference type="PANTHER" id="PTHR11006">
    <property type="entry name" value="PROTEIN ARGININE N-METHYLTRANSFERASE"/>
    <property type="match status" value="1"/>
</dbReference>
<dbReference type="Pfam" id="PF06325">
    <property type="entry name" value="PrmA"/>
    <property type="match status" value="1"/>
</dbReference>
<dbReference type="InterPro" id="IPR055135">
    <property type="entry name" value="PRMT_dom"/>
</dbReference>
<dbReference type="CDD" id="cd02440">
    <property type="entry name" value="AdoMet_MTases"/>
    <property type="match status" value="1"/>
</dbReference>
<evidence type="ECO:0000256" key="6">
    <source>
        <dbReference type="SAM" id="MobiDB-lite"/>
    </source>
</evidence>
<dbReference type="PROSITE" id="PS51678">
    <property type="entry name" value="SAM_MT_PRMT"/>
    <property type="match status" value="1"/>
</dbReference>
<feature type="domain" description="Protein arginine N-methyltransferase" evidence="7">
    <location>
        <begin position="348"/>
        <end position="405"/>
    </location>
</feature>
<dbReference type="Gene3D" id="3.40.50.150">
    <property type="entry name" value="Vaccinia Virus protein VP39"/>
    <property type="match status" value="1"/>
</dbReference>
<reference evidence="8 9" key="1">
    <citation type="submission" date="2024-01" db="EMBL/GenBank/DDBJ databases">
        <title>The complete chloroplast genome sequence of Lithospermum erythrorhizon: insights into the phylogenetic relationship among Boraginaceae species and the maternal lineages of purple gromwells.</title>
        <authorList>
            <person name="Okada T."/>
            <person name="Watanabe K."/>
        </authorList>
    </citation>
    <scope>NUCLEOTIDE SEQUENCE [LARGE SCALE GENOMIC DNA]</scope>
</reference>
<accession>A0AAV3PRQ6</accession>
<keyword evidence="2 5" id="KW-0808">Transferase</keyword>
<name>A0AAV3PRQ6_LITER</name>
<evidence type="ECO:0000256" key="3">
    <source>
        <dbReference type="ARBA" id="ARBA00022691"/>
    </source>
</evidence>
<organism evidence="8 9">
    <name type="scientific">Lithospermum erythrorhizon</name>
    <name type="common">Purple gromwell</name>
    <name type="synonym">Lithospermum officinale var. erythrorhizon</name>
    <dbReference type="NCBI Taxonomy" id="34254"/>
    <lineage>
        <taxon>Eukaryota</taxon>
        <taxon>Viridiplantae</taxon>
        <taxon>Streptophyta</taxon>
        <taxon>Embryophyta</taxon>
        <taxon>Tracheophyta</taxon>
        <taxon>Spermatophyta</taxon>
        <taxon>Magnoliopsida</taxon>
        <taxon>eudicotyledons</taxon>
        <taxon>Gunneridae</taxon>
        <taxon>Pentapetalae</taxon>
        <taxon>asterids</taxon>
        <taxon>lamiids</taxon>
        <taxon>Boraginales</taxon>
        <taxon>Boraginaceae</taxon>
        <taxon>Boraginoideae</taxon>
        <taxon>Lithospermeae</taxon>
        <taxon>Lithospermum</taxon>
    </lineage>
</organism>
<keyword evidence="3 5" id="KW-0949">S-adenosyl-L-methionine</keyword>
<dbReference type="Pfam" id="PF22528">
    <property type="entry name" value="PRMT_C"/>
    <property type="match status" value="2"/>
</dbReference>